<dbReference type="InterPro" id="IPR010591">
    <property type="entry name" value="ATP11"/>
</dbReference>
<organism evidence="5 6">
    <name type="scientific">Petrolisthes cinctipes</name>
    <name type="common">Flat porcelain crab</name>
    <dbReference type="NCBI Taxonomy" id="88211"/>
    <lineage>
        <taxon>Eukaryota</taxon>
        <taxon>Metazoa</taxon>
        <taxon>Ecdysozoa</taxon>
        <taxon>Arthropoda</taxon>
        <taxon>Crustacea</taxon>
        <taxon>Multicrustacea</taxon>
        <taxon>Malacostraca</taxon>
        <taxon>Eumalacostraca</taxon>
        <taxon>Eucarida</taxon>
        <taxon>Decapoda</taxon>
        <taxon>Pleocyemata</taxon>
        <taxon>Anomura</taxon>
        <taxon>Galatheoidea</taxon>
        <taxon>Porcellanidae</taxon>
        <taxon>Petrolisthes</taxon>
    </lineage>
</organism>
<gene>
    <name evidence="5" type="ORF">Pcinc_020429</name>
</gene>
<accession>A0AAE1FIC5</accession>
<proteinExistence type="inferred from homology"/>
<dbReference type="GO" id="GO:0005739">
    <property type="term" value="C:mitochondrion"/>
    <property type="evidence" value="ECO:0007669"/>
    <property type="project" value="UniProtKB-SubCell"/>
</dbReference>
<dbReference type="PANTHER" id="PTHR13126:SF0">
    <property type="entry name" value="ATP SYNTHASE MITOCHONDRIAL F1 COMPLEX ASSEMBLY FACTOR 1"/>
    <property type="match status" value="1"/>
</dbReference>
<dbReference type="Proteomes" id="UP001286313">
    <property type="component" value="Unassembled WGS sequence"/>
</dbReference>
<comment type="similarity">
    <text evidence="2">Belongs to the ATP11 family.</text>
</comment>
<name>A0AAE1FIC5_PETCI</name>
<dbReference type="AlphaFoldDB" id="A0AAE1FIC5"/>
<reference evidence="5" key="1">
    <citation type="submission" date="2023-10" db="EMBL/GenBank/DDBJ databases">
        <title>Genome assemblies of two species of porcelain crab, Petrolisthes cinctipes and Petrolisthes manimaculis (Anomura: Porcellanidae).</title>
        <authorList>
            <person name="Angst P."/>
        </authorList>
    </citation>
    <scope>NUCLEOTIDE SEQUENCE</scope>
    <source>
        <strain evidence="5">PB745_01</strain>
        <tissue evidence="5">Gill</tissue>
    </source>
</reference>
<evidence type="ECO:0000313" key="6">
    <source>
        <dbReference type="Proteomes" id="UP001286313"/>
    </source>
</evidence>
<evidence type="ECO:0000313" key="5">
    <source>
        <dbReference type="EMBL" id="KAK3874648.1"/>
    </source>
</evidence>
<sequence>MRNVLRGVYVATRVTTTMSQRTISTSSYGMVKAIEDLETNPYFGKYAGKIAKFQKESPEEFLARFDKGKKVKEGQPGGHGFSKVADKPKDIASQKPAYAHTAEKKLASVLKLELLEGKTNEELTFIWTDHFLHKDAVSGVIPAATYDKLYENAVKYATFLLPLPRDNGYEFIVVQFSGHEIHFTPLINYQAYKEEAPECLTLVHYPDLKEERGIVLMCGEYDKNIINSFEAQCLVNQVQLYYTGVDAGKTALLQIFQSDPESFKHSDLIKQLEHLDLSSLTQDKAKP</sequence>
<dbReference type="Pfam" id="PF06644">
    <property type="entry name" value="ATP11"/>
    <property type="match status" value="1"/>
</dbReference>
<dbReference type="PANTHER" id="PTHR13126">
    <property type="entry name" value="CHAPERONE ATP11"/>
    <property type="match status" value="1"/>
</dbReference>
<evidence type="ECO:0000256" key="2">
    <source>
        <dbReference type="ARBA" id="ARBA00009116"/>
    </source>
</evidence>
<comment type="subcellular location">
    <subcellularLocation>
        <location evidence="1">Mitochondrion</location>
    </subcellularLocation>
</comment>
<comment type="caution">
    <text evidence="5">The sequence shown here is derived from an EMBL/GenBank/DDBJ whole genome shotgun (WGS) entry which is preliminary data.</text>
</comment>
<dbReference type="GO" id="GO:0033615">
    <property type="term" value="P:mitochondrial proton-transporting ATP synthase complex assembly"/>
    <property type="evidence" value="ECO:0007669"/>
    <property type="project" value="TreeGrafter"/>
</dbReference>
<dbReference type="EMBL" id="JAWQEG010002086">
    <property type="protein sequence ID" value="KAK3874648.1"/>
    <property type="molecule type" value="Genomic_DNA"/>
</dbReference>
<keyword evidence="6" id="KW-1185">Reference proteome</keyword>
<keyword evidence="4" id="KW-0496">Mitochondrion</keyword>
<keyword evidence="3" id="KW-0809">Transit peptide</keyword>
<evidence type="ECO:0000256" key="3">
    <source>
        <dbReference type="ARBA" id="ARBA00022946"/>
    </source>
</evidence>
<evidence type="ECO:0008006" key="7">
    <source>
        <dbReference type="Google" id="ProtNLM"/>
    </source>
</evidence>
<evidence type="ECO:0000256" key="4">
    <source>
        <dbReference type="ARBA" id="ARBA00023128"/>
    </source>
</evidence>
<protein>
    <recommendedName>
        <fullName evidence="7">ATP synthase mitochondrial F1 complex assembly factor 1</fullName>
    </recommendedName>
</protein>
<evidence type="ECO:0000256" key="1">
    <source>
        <dbReference type="ARBA" id="ARBA00004173"/>
    </source>
</evidence>